<name>A0A8J7TJ55_ATRSP</name>
<protein>
    <submittedName>
        <fullName evidence="2">SSUH2 protein</fullName>
    </submittedName>
</protein>
<keyword evidence="3" id="KW-1185">Reference proteome</keyword>
<feature type="region of interest" description="Disordered" evidence="1">
    <location>
        <begin position="25"/>
        <end position="66"/>
    </location>
</feature>
<feature type="non-terminal residue" evidence="2">
    <location>
        <position position="1"/>
    </location>
</feature>
<dbReference type="InterPro" id="IPR036280">
    <property type="entry name" value="Multihaem_cyt_sf"/>
</dbReference>
<evidence type="ECO:0000313" key="2">
    <source>
        <dbReference type="EMBL" id="MBN3325808.1"/>
    </source>
</evidence>
<reference evidence="2" key="1">
    <citation type="journal article" date="2021" name="Cell">
        <title>Tracing the genetic footprints of vertebrate landing in non-teleost ray-finned fishes.</title>
        <authorList>
            <person name="Bi X."/>
            <person name="Wang K."/>
            <person name="Yang L."/>
            <person name="Pan H."/>
            <person name="Jiang H."/>
            <person name="Wei Q."/>
            <person name="Fang M."/>
            <person name="Yu H."/>
            <person name="Zhu C."/>
            <person name="Cai Y."/>
            <person name="He Y."/>
            <person name="Gan X."/>
            <person name="Zeng H."/>
            <person name="Yu D."/>
            <person name="Zhu Y."/>
            <person name="Jiang H."/>
            <person name="Qiu Q."/>
            <person name="Yang H."/>
            <person name="Zhang Y.E."/>
            <person name="Wang W."/>
            <person name="Zhu M."/>
            <person name="He S."/>
            <person name="Zhang G."/>
        </authorList>
    </citation>
    <scope>NUCLEOTIDE SEQUENCE</scope>
    <source>
        <strain evidence="2">Allg_001</strain>
    </source>
</reference>
<dbReference type="Proteomes" id="UP000736164">
    <property type="component" value="Unassembled WGS sequence"/>
</dbReference>
<dbReference type="InterPro" id="IPR001305">
    <property type="entry name" value="HSP_DnaJ_Cys-rich_dom"/>
</dbReference>
<dbReference type="PANTHER" id="PTHR48465">
    <property type="entry name" value="PROTEIN SSUH2 HOMOLOG"/>
    <property type="match status" value="1"/>
</dbReference>
<feature type="compositionally biased region" description="Basic and acidic residues" evidence="1">
    <location>
        <begin position="52"/>
        <end position="61"/>
    </location>
</feature>
<dbReference type="GO" id="GO:0051082">
    <property type="term" value="F:unfolded protein binding"/>
    <property type="evidence" value="ECO:0007669"/>
    <property type="project" value="InterPro"/>
</dbReference>
<feature type="non-terminal residue" evidence="2">
    <location>
        <position position="385"/>
    </location>
</feature>
<evidence type="ECO:0000313" key="3">
    <source>
        <dbReference type="Proteomes" id="UP000736164"/>
    </source>
</evidence>
<dbReference type="CDD" id="cd10719">
    <property type="entry name" value="DnaJ_zf"/>
    <property type="match status" value="1"/>
</dbReference>
<sequence>MEKTKKSVSHAKLWKFLTSGYQKLGECDPDIPEEGPTAPPAGLLDDVSGYEETPKDGDSTDKMYPPPADRMPIPENDRSAAVPQVRVPIVSEDIAREALLQFVDKKWTYRSKPARELVFKDLKPFTVYRYRLETYTESRASAWEFEPYTDQFVDGPQYGMSPPPWDVAVEVPPPYTDAMQKVRVPHSSFVKECHRCYGRGRIRCSHCHGRGRTRCTHCHGTIRPQNKRCTFCHGRGHNRCSFCHGRGHKICPSCHGHKTLMHFIQLTVTWKNHVFEHVPDRIPEFPVKKFEKVTGDAFFVDESILVYPIVGFPDEEICEASKRGIQEHLMKFSSVNRILQQRQTIELLPLTHAFYDYKGQEYNYFVFGIENQVYAPKYPTSCCIL</sequence>
<dbReference type="SUPFAM" id="SSF48695">
    <property type="entry name" value="Multiheme cytochromes"/>
    <property type="match status" value="1"/>
</dbReference>
<accession>A0A8J7TJ55</accession>
<evidence type="ECO:0000256" key="1">
    <source>
        <dbReference type="SAM" id="MobiDB-lite"/>
    </source>
</evidence>
<proteinExistence type="predicted"/>
<dbReference type="EMBL" id="JAAWVO010077797">
    <property type="protein sequence ID" value="MBN3325808.1"/>
    <property type="molecule type" value="Genomic_DNA"/>
</dbReference>
<dbReference type="GO" id="GO:0031072">
    <property type="term" value="F:heat shock protein binding"/>
    <property type="evidence" value="ECO:0007669"/>
    <property type="project" value="InterPro"/>
</dbReference>
<dbReference type="PANTHER" id="PTHR48465:SF1">
    <property type="entry name" value="PROTEIN SSUH2 HOMOLOG"/>
    <property type="match status" value="1"/>
</dbReference>
<comment type="caution">
    <text evidence="2">The sequence shown here is derived from an EMBL/GenBank/DDBJ whole genome shotgun (WGS) entry which is preliminary data.</text>
</comment>
<organism evidence="2 3">
    <name type="scientific">Atractosteus spatula</name>
    <name type="common">Alligator gar</name>
    <name type="synonym">Lepisosteus spatula</name>
    <dbReference type="NCBI Taxonomy" id="7917"/>
    <lineage>
        <taxon>Eukaryota</taxon>
        <taxon>Metazoa</taxon>
        <taxon>Chordata</taxon>
        <taxon>Craniata</taxon>
        <taxon>Vertebrata</taxon>
        <taxon>Euteleostomi</taxon>
        <taxon>Actinopterygii</taxon>
        <taxon>Neopterygii</taxon>
        <taxon>Holostei</taxon>
        <taxon>Semionotiformes</taxon>
        <taxon>Lepisosteidae</taxon>
        <taxon>Atractosteus</taxon>
    </lineage>
</organism>
<gene>
    <name evidence="2" type="primary">Ssuh2_0</name>
    <name evidence="2" type="ORF">GTO95_0011944</name>
</gene>
<dbReference type="InterPro" id="IPR052789">
    <property type="entry name" value="SSUH2_homolog"/>
</dbReference>
<dbReference type="AlphaFoldDB" id="A0A8J7TJ55"/>